<proteinExistence type="predicted"/>
<evidence type="ECO:0000313" key="2">
    <source>
        <dbReference type="Proteomes" id="UP000595636"/>
    </source>
</evidence>
<keyword evidence="2" id="KW-1185">Reference proteome</keyword>
<gene>
    <name evidence="1" type="ORF">JEQ17_10820</name>
</gene>
<dbReference type="Proteomes" id="UP000595636">
    <property type="component" value="Chromosome"/>
</dbReference>
<dbReference type="EMBL" id="CP066831">
    <property type="protein sequence ID" value="QQM39909.1"/>
    <property type="molecule type" value="Genomic_DNA"/>
</dbReference>
<dbReference type="RefSeq" id="WP_200395038.1">
    <property type="nucleotide sequence ID" value="NZ_CP066831.1"/>
</dbReference>
<evidence type="ECO:0000313" key="1">
    <source>
        <dbReference type="EMBL" id="QQM39909.1"/>
    </source>
</evidence>
<dbReference type="KEGG" id="slf:JEQ17_10820"/>
<protein>
    <submittedName>
        <fullName evidence="1">Uncharacterized protein</fullName>
    </submittedName>
</protein>
<dbReference type="AlphaFoldDB" id="A0A7T7I2M1"/>
<accession>A0A7T7I2M1</accession>
<reference evidence="1 2" key="1">
    <citation type="submission" date="2020-12" db="EMBL/GenBank/DDBJ databases">
        <title>A novel species.</title>
        <authorList>
            <person name="Li K."/>
        </authorList>
    </citation>
    <scope>NUCLEOTIDE SEQUENCE [LARGE SCALE GENOMIC DNA]</scope>
    <source>
        <strain evidence="1 2">ZYC-3</strain>
    </source>
</reference>
<sequence length="73" mass="7548">MITLPPPLPFPSQLHAHGTELIPVPGSAAESLRADGPTAPNLDYDMPFTAVVMGTEAVDTTPAEPGTLLPGTR</sequence>
<name>A0A7T7I2M1_9ACTN</name>
<organism evidence="1 2">
    <name type="scientific">Streptomyces liliifuscus</name>
    <dbReference type="NCBI Taxonomy" id="2797636"/>
    <lineage>
        <taxon>Bacteria</taxon>
        <taxon>Bacillati</taxon>
        <taxon>Actinomycetota</taxon>
        <taxon>Actinomycetes</taxon>
        <taxon>Kitasatosporales</taxon>
        <taxon>Streptomycetaceae</taxon>
        <taxon>Streptomyces</taxon>
    </lineage>
</organism>